<feature type="coiled-coil region" evidence="1">
    <location>
        <begin position="1378"/>
        <end position="1415"/>
    </location>
</feature>
<keyword evidence="3" id="KW-0812">Transmembrane</keyword>
<accession>A0A5A8CDR7</accession>
<proteinExistence type="predicted"/>
<comment type="caution">
    <text evidence="4">The sequence shown here is derived from an EMBL/GenBank/DDBJ whole genome shotgun (WGS) entry which is preliminary data.</text>
</comment>
<dbReference type="Proteomes" id="UP000323011">
    <property type="component" value="Unassembled WGS sequence"/>
</dbReference>
<gene>
    <name evidence="4" type="ORF">FNF29_05041</name>
</gene>
<feature type="region of interest" description="Disordered" evidence="2">
    <location>
        <begin position="728"/>
        <end position="763"/>
    </location>
</feature>
<sequence length="1455" mass="149881">MYERFVHNSRVIYHSPRPHKAFIATVTLQSVWLVVSRIILIVQVSMDPLRSVDELQWWYLALMVLTGWFVQSFAFEAVANANACELGAFVVVSIFLVIRDALGAFSSNADCESLSLQSECVAFLAVTCAFNVVYWALSLLMFTDLRWIKYKALGTDRELRAMYVRFEFFSAVKKLDVQFSLVVLATGLVFFHRTELETVFAIINGFLIFVEIAWEISGNRAVKHGSVGYAIAFFALSLLMPSFVLAVSVLALSGYPVLDGAQQAGAQGEVVALLLCAVFNRLLTMGCMASMVCAFGTSGYAKLRLLFARKAQRVELLLVHLRKLVRAYKKRQQHVELLRTALQAKTDALNAQRIRLNEARLSSEGAQRDLRAAEEAISSLEFSRDNLIKRVDTLREELRKSRQGTERSSAFSLDTLFPGVTWQDREVDRLQRQVGLLEEGLEHRIKDQERVSGELLVVGEEDEELGRASIAALIEGLSTAAAALEAWVAEARSASQRLGDAGAELLAAVSAIDADAAVGARTRFVAAALAAAAVDDADDDDADAEPPSAGAGVEAGVGGVARGEQHDGAAGWAHELAVRLEAAEAARAAAEAAAASAEEAAARAEEAAAASSARADAADKEAALAREGRDEATARADAAVEDAERSDLGSKDAAERARRSEEDARATRERCEGLGAEVERLKGRLRRSEETVAAGRAALEAAGRERAGAAKAASGLRDELAALKAALEAAKADASDARTEAAASRSMAETASEQEGKAVRRAEAAEAAAHAAAETAARATSSAAQAAAEASALRAELKEHEAATGKAKDTAKGVVATARRQAQQALAKATAGVKAARAERDAALARAKEAEEAAAAAAADAAASKQALEAVKADADAAVAQAEKAATQAEAALDEAEQERTARAAAEAAAEAATAALKAAEAAADTAGAKATAAASAAAAASEADGTSPATPAAAAAAVTVEPAPAGEGVQAHPAPEPAVAAAGAAEQAEAQVELAALQKALAEAEARAADLQCRVEAAEAAAEVAHRWADEEVARVRAAVEAGVPYEDKDGGQASWPSKAPAPTSEQQTALAGAGAGEAGPDEAGEGGAGAGAGSDPEADVTCNGEPDDEPPAAGERRRGQAVPPGEGPPAAAAVDSTPSPSAGSGAVAASAVAAALEDASRERARLAELAAFAARAGLELPAWARELVPASELSKAEAKRAAGGGDADAAAGAVCPPTPDPSGPPRAATMSNRFASEDSVVAPLTGDDDHPHDGQEGAAHAGQNGRSATPEDAEPPSTPPPRQRRQTGLPTSAADAVEEAHATTASPNGRPPRSAAAPAAASAAAAASTDGGGSGDAVPAAAGTAAPPDGASPEKLVAAMPPEQLRTFAMRLWERMQRARAAIAAFQAKVAALKRELEECSKGKEEAERAQEALTGQLGMLTEHFSLLQARLASVVDFARQRGVEVPDSVLSS</sequence>
<protein>
    <submittedName>
        <fullName evidence="4">Uncharacterized protein</fullName>
    </submittedName>
</protein>
<evidence type="ECO:0000313" key="5">
    <source>
        <dbReference type="Proteomes" id="UP000323011"/>
    </source>
</evidence>
<evidence type="ECO:0000313" key="4">
    <source>
        <dbReference type="EMBL" id="KAA0150704.1"/>
    </source>
</evidence>
<dbReference type="PANTHER" id="PTHR39299">
    <property type="entry name" value="TRANSMEMBRANE PROTEIN"/>
    <property type="match status" value="1"/>
</dbReference>
<keyword evidence="3" id="KW-1133">Transmembrane helix</keyword>
<feature type="transmembrane region" description="Helical" evidence="3">
    <location>
        <begin position="198"/>
        <end position="217"/>
    </location>
</feature>
<feature type="compositionally biased region" description="Basic and acidic residues" evidence="2">
    <location>
        <begin position="616"/>
        <end position="634"/>
    </location>
</feature>
<feature type="transmembrane region" description="Helical" evidence="3">
    <location>
        <begin position="121"/>
        <end position="142"/>
    </location>
</feature>
<feature type="coiled-coil region" evidence="1">
    <location>
        <begin position="356"/>
        <end position="404"/>
    </location>
</feature>
<feature type="compositionally biased region" description="Basic and acidic residues" evidence="2">
    <location>
        <begin position="754"/>
        <end position="763"/>
    </location>
</feature>
<feature type="transmembrane region" description="Helical" evidence="3">
    <location>
        <begin position="86"/>
        <end position="109"/>
    </location>
</feature>
<dbReference type="EMBL" id="VLTN01000032">
    <property type="protein sequence ID" value="KAA0150704.1"/>
    <property type="molecule type" value="Genomic_DNA"/>
</dbReference>
<keyword evidence="5" id="KW-1185">Reference proteome</keyword>
<name>A0A5A8CDR7_CAFRO</name>
<feature type="transmembrane region" description="Helical" evidence="3">
    <location>
        <begin position="272"/>
        <end position="301"/>
    </location>
</feature>
<feature type="transmembrane region" description="Helical" evidence="3">
    <location>
        <begin position="21"/>
        <end position="45"/>
    </location>
</feature>
<feature type="region of interest" description="Disordered" evidence="2">
    <location>
        <begin position="1194"/>
        <end position="1359"/>
    </location>
</feature>
<feature type="compositionally biased region" description="Low complexity" evidence="2">
    <location>
        <begin position="1307"/>
        <end position="1331"/>
    </location>
</feature>
<evidence type="ECO:0000256" key="2">
    <source>
        <dbReference type="SAM" id="MobiDB-lite"/>
    </source>
</evidence>
<reference evidence="4 5" key="1">
    <citation type="submission" date="2019-07" db="EMBL/GenBank/DDBJ databases">
        <title>Genomes of Cafeteria roenbergensis.</title>
        <authorList>
            <person name="Fischer M.G."/>
            <person name="Hackl T."/>
            <person name="Roman M."/>
        </authorList>
    </citation>
    <scope>NUCLEOTIDE SEQUENCE [LARGE SCALE GENOMIC DNA]</scope>
    <source>
        <strain evidence="4 5">BVI</strain>
    </source>
</reference>
<dbReference type="PANTHER" id="PTHR39299:SF1">
    <property type="entry name" value="TRANSMEMBRANE PROTEIN"/>
    <property type="match status" value="1"/>
</dbReference>
<keyword evidence="3" id="KW-0472">Membrane</keyword>
<feature type="compositionally biased region" description="Basic and acidic residues" evidence="2">
    <location>
        <begin position="642"/>
        <end position="690"/>
    </location>
</feature>
<feature type="transmembrane region" description="Helical" evidence="3">
    <location>
        <begin position="57"/>
        <end position="79"/>
    </location>
</feature>
<feature type="compositionally biased region" description="Basic and acidic residues" evidence="2">
    <location>
        <begin position="730"/>
        <end position="739"/>
    </location>
</feature>
<feature type="region of interest" description="Disordered" evidence="2">
    <location>
        <begin position="610"/>
        <end position="692"/>
    </location>
</feature>
<feature type="coiled-coil region" evidence="1">
    <location>
        <begin position="986"/>
        <end position="1022"/>
    </location>
</feature>
<evidence type="ECO:0000256" key="3">
    <source>
        <dbReference type="SAM" id="Phobius"/>
    </source>
</evidence>
<feature type="coiled-coil region" evidence="1">
    <location>
        <begin position="783"/>
        <end position="923"/>
    </location>
</feature>
<keyword evidence="1" id="KW-0175">Coiled coil</keyword>
<feature type="region of interest" description="Disordered" evidence="2">
    <location>
        <begin position="1047"/>
        <end position="1162"/>
    </location>
</feature>
<feature type="transmembrane region" description="Helical" evidence="3">
    <location>
        <begin position="229"/>
        <end position="252"/>
    </location>
</feature>
<evidence type="ECO:0000256" key="1">
    <source>
        <dbReference type="SAM" id="Coils"/>
    </source>
</evidence>
<feature type="compositionally biased region" description="Low complexity" evidence="2">
    <location>
        <begin position="1123"/>
        <end position="1159"/>
    </location>
</feature>
<organism evidence="4 5">
    <name type="scientific">Cafeteria roenbergensis</name>
    <name type="common">Marine flagellate</name>
    <dbReference type="NCBI Taxonomy" id="33653"/>
    <lineage>
        <taxon>Eukaryota</taxon>
        <taxon>Sar</taxon>
        <taxon>Stramenopiles</taxon>
        <taxon>Bigyra</taxon>
        <taxon>Opalozoa</taxon>
        <taxon>Bicosoecida</taxon>
        <taxon>Cafeteriaceae</taxon>
        <taxon>Cafeteria</taxon>
    </lineage>
</organism>
<feature type="compositionally biased region" description="Low complexity" evidence="2">
    <location>
        <begin position="1338"/>
        <end position="1353"/>
    </location>
</feature>